<proteinExistence type="predicted"/>
<organism evidence="2 3">
    <name type="scientific">Paenibacillus urinalis</name>
    <dbReference type="NCBI Taxonomy" id="521520"/>
    <lineage>
        <taxon>Bacteria</taxon>
        <taxon>Bacillati</taxon>
        <taxon>Bacillota</taxon>
        <taxon>Bacilli</taxon>
        <taxon>Bacillales</taxon>
        <taxon>Paenibacillaceae</taxon>
        <taxon>Paenibacillus</taxon>
    </lineage>
</organism>
<geneLocation type="plasmid" evidence="2 3">
    <name>unnamed1</name>
</geneLocation>
<name>A0ABY7XHF2_9BACL</name>
<keyword evidence="2" id="KW-0614">Plasmid</keyword>
<evidence type="ECO:0000313" key="2">
    <source>
        <dbReference type="EMBL" id="WDI05222.1"/>
    </source>
</evidence>
<dbReference type="RefSeq" id="WP_047913011.1">
    <property type="nucleotide sequence ID" value="NZ_CP118109.1"/>
</dbReference>
<evidence type="ECO:0000256" key="1">
    <source>
        <dbReference type="SAM" id="Coils"/>
    </source>
</evidence>
<keyword evidence="3" id="KW-1185">Reference proteome</keyword>
<reference evidence="2 3" key="1">
    <citation type="submission" date="2023-02" db="EMBL/GenBank/DDBJ databases">
        <title>Pathogen: clinical or host-associated sample.</title>
        <authorList>
            <person name="Hergert J."/>
            <person name="Casey R."/>
            <person name="Wagner J."/>
            <person name="Young E.L."/>
            <person name="Oakeson K.F."/>
        </authorList>
    </citation>
    <scope>NUCLEOTIDE SEQUENCE [LARGE SCALE GENOMIC DNA]</scope>
    <source>
        <strain evidence="2 3">2022CK-00829</strain>
        <plasmid evidence="2 3">unnamed1</plasmid>
    </source>
</reference>
<keyword evidence="1" id="KW-0175">Coiled coil</keyword>
<feature type="coiled-coil region" evidence="1">
    <location>
        <begin position="152"/>
        <end position="190"/>
    </location>
</feature>
<protein>
    <recommendedName>
        <fullName evidence="4">DUF1351 domain-containing protein</fullName>
    </recommendedName>
</protein>
<dbReference type="EMBL" id="CP118109">
    <property type="protein sequence ID" value="WDI05222.1"/>
    <property type="molecule type" value="Genomic_DNA"/>
</dbReference>
<accession>A0ABY7XHF2</accession>
<dbReference type="Proteomes" id="UP001221519">
    <property type="component" value="Plasmid unnamed1"/>
</dbReference>
<evidence type="ECO:0000313" key="3">
    <source>
        <dbReference type="Proteomes" id="UP001221519"/>
    </source>
</evidence>
<feature type="coiled-coil region" evidence="1">
    <location>
        <begin position="67"/>
        <end position="94"/>
    </location>
</feature>
<sequence length="241" mass="28220">MNTLLDSAYMFEHDDIMNAVDEMLEAAKENGGVTRELNDMDIRRMIIRRKYLLQEKEKTKQMADIVASEWKQRINRKDEQIEQINQTIESYVKNRGESLALDVATVGTRTVKHKIEIADIDELTQMLEKQNMKEQFLKAPVLDETAIKNYFIKTLDEAIEKLEEDRKKKLDDLDQQYSDETKDIKKAADKKPIQSKYADLKKEVRNQHDAKVAETIKQFQEWIPGCVNYVPADKSLYVKMN</sequence>
<gene>
    <name evidence="2" type="ORF">PUW25_25780</name>
</gene>
<evidence type="ECO:0008006" key="4">
    <source>
        <dbReference type="Google" id="ProtNLM"/>
    </source>
</evidence>